<name>A0A7J6RS57_PEROL</name>
<gene>
    <name evidence="1" type="ORF">FOZ63_012570</name>
</gene>
<evidence type="ECO:0000313" key="1">
    <source>
        <dbReference type="EMBL" id="KAF4723333.1"/>
    </source>
</evidence>
<dbReference type="Proteomes" id="UP000553632">
    <property type="component" value="Unassembled WGS sequence"/>
</dbReference>
<comment type="caution">
    <text evidence="1">The sequence shown here is derived from an EMBL/GenBank/DDBJ whole genome shotgun (WGS) entry which is preliminary data.</text>
</comment>
<protein>
    <submittedName>
        <fullName evidence="1">Uncharacterized protein</fullName>
    </submittedName>
</protein>
<dbReference type="EMBL" id="JABANO010023559">
    <property type="protein sequence ID" value="KAF4723333.1"/>
    <property type="molecule type" value="Genomic_DNA"/>
</dbReference>
<dbReference type="AlphaFoldDB" id="A0A7J6RS57"/>
<reference evidence="1 2" key="1">
    <citation type="submission" date="2020-04" db="EMBL/GenBank/DDBJ databases">
        <title>Perkinsus olseni comparative genomics.</title>
        <authorList>
            <person name="Bogema D.R."/>
        </authorList>
    </citation>
    <scope>NUCLEOTIDE SEQUENCE [LARGE SCALE GENOMIC DNA]</scope>
    <source>
        <strain evidence="1 2">ATCC PRA-207</strain>
    </source>
</reference>
<accession>A0A7J6RS57</accession>
<evidence type="ECO:0000313" key="2">
    <source>
        <dbReference type="Proteomes" id="UP000553632"/>
    </source>
</evidence>
<sequence length="265" mass="27942">VGHTQPDSRVMVGYSRKIQVHDAVADTGFSIHVELSLRSTLLDRDSTPQCEAFTDGRGGASSGFGKIWCSQSPNFNQIMGNLCCCFDGPTTTAAMPPPATTTVTRSTYVAPGAPQNFTYGAQPVEEVKPAVMSQPAQPHQIVLPDGRVAVLGSDGQYYPIAQNQQSVASVNTVQTAPQPPAIQNQVVETRTTTVVEHSAPAAPQPEVGLGTAMLAGTAGFLGGMMLGSAMEQPSTTVVVEESPVVIEESPTIIEETLVIDDDDDW</sequence>
<dbReference type="OMA" id="QCEAFTD"/>
<keyword evidence="2" id="KW-1185">Reference proteome</keyword>
<organism evidence="1 2">
    <name type="scientific">Perkinsus olseni</name>
    <name type="common">Perkinsus atlanticus</name>
    <dbReference type="NCBI Taxonomy" id="32597"/>
    <lineage>
        <taxon>Eukaryota</taxon>
        <taxon>Sar</taxon>
        <taxon>Alveolata</taxon>
        <taxon>Perkinsozoa</taxon>
        <taxon>Perkinsea</taxon>
        <taxon>Perkinsida</taxon>
        <taxon>Perkinsidae</taxon>
        <taxon>Perkinsus</taxon>
    </lineage>
</organism>
<proteinExistence type="predicted"/>
<feature type="non-terminal residue" evidence="1">
    <location>
        <position position="265"/>
    </location>
</feature>